<dbReference type="SUPFAM" id="SSF49842">
    <property type="entry name" value="TNF-like"/>
    <property type="match status" value="1"/>
</dbReference>
<dbReference type="Gene3D" id="2.60.120.40">
    <property type="match status" value="1"/>
</dbReference>
<dbReference type="Pfam" id="PF00386">
    <property type="entry name" value="C1q"/>
    <property type="match status" value="1"/>
</dbReference>
<comment type="caution">
    <text evidence="2">The sequence shown here is derived from an EMBL/GenBank/DDBJ whole genome shotgun (WGS) entry which is preliminary data.</text>
</comment>
<evidence type="ECO:0000259" key="1">
    <source>
        <dbReference type="PROSITE" id="PS50871"/>
    </source>
</evidence>
<proteinExistence type="predicted"/>
<sequence>MTQKGRDVNAQADVKRHAGTDLVAFFASLTNHAIHLGVGQNLQFDNIITNVGSADNQHDGAFIAPVSGVYVFMSTLVSYPGHEDHFRLVCNGKLFA</sequence>
<dbReference type="AlphaFoldDB" id="A0A9D3YK44"/>
<dbReference type="Proteomes" id="UP000828390">
    <property type="component" value="Unassembled WGS sequence"/>
</dbReference>
<evidence type="ECO:0000313" key="3">
    <source>
        <dbReference type="Proteomes" id="UP000828390"/>
    </source>
</evidence>
<organism evidence="2 3">
    <name type="scientific">Dreissena polymorpha</name>
    <name type="common">Zebra mussel</name>
    <name type="synonym">Mytilus polymorpha</name>
    <dbReference type="NCBI Taxonomy" id="45954"/>
    <lineage>
        <taxon>Eukaryota</taxon>
        <taxon>Metazoa</taxon>
        <taxon>Spiralia</taxon>
        <taxon>Lophotrochozoa</taxon>
        <taxon>Mollusca</taxon>
        <taxon>Bivalvia</taxon>
        <taxon>Autobranchia</taxon>
        <taxon>Heteroconchia</taxon>
        <taxon>Euheterodonta</taxon>
        <taxon>Imparidentia</taxon>
        <taxon>Neoheterodontei</taxon>
        <taxon>Myida</taxon>
        <taxon>Dreissenoidea</taxon>
        <taxon>Dreissenidae</taxon>
        <taxon>Dreissena</taxon>
    </lineage>
</organism>
<accession>A0A9D3YK44</accession>
<dbReference type="InterPro" id="IPR008983">
    <property type="entry name" value="Tumour_necrosis_fac-like_dom"/>
</dbReference>
<protein>
    <recommendedName>
        <fullName evidence="1">C1q domain-containing protein</fullName>
    </recommendedName>
</protein>
<reference evidence="2" key="1">
    <citation type="journal article" date="2019" name="bioRxiv">
        <title>The Genome of the Zebra Mussel, Dreissena polymorpha: A Resource for Invasive Species Research.</title>
        <authorList>
            <person name="McCartney M.A."/>
            <person name="Auch B."/>
            <person name="Kono T."/>
            <person name="Mallez S."/>
            <person name="Zhang Y."/>
            <person name="Obille A."/>
            <person name="Becker A."/>
            <person name="Abrahante J.E."/>
            <person name="Garbe J."/>
            <person name="Badalamenti J.P."/>
            <person name="Herman A."/>
            <person name="Mangelson H."/>
            <person name="Liachko I."/>
            <person name="Sullivan S."/>
            <person name="Sone E.D."/>
            <person name="Koren S."/>
            <person name="Silverstein K.A.T."/>
            <person name="Beckman K.B."/>
            <person name="Gohl D.M."/>
        </authorList>
    </citation>
    <scope>NUCLEOTIDE SEQUENCE</scope>
    <source>
        <strain evidence="2">Duluth1</strain>
        <tissue evidence="2">Whole animal</tissue>
    </source>
</reference>
<dbReference type="PROSITE" id="PS50871">
    <property type="entry name" value="C1Q"/>
    <property type="match status" value="1"/>
</dbReference>
<name>A0A9D3YK44_DREPO</name>
<dbReference type="EMBL" id="JAIWYP010000015">
    <property type="protein sequence ID" value="KAH3702012.1"/>
    <property type="molecule type" value="Genomic_DNA"/>
</dbReference>
<gene>
    <name evidence="2" type="ORF">DPMN_077011</name>
</gene>
<feature type="domain" description="C1q" evidence="1">
    <location>
        <begin position="18"/>
        <end position="96"/>
    </location>
</feature>
<keyword evidence="3" id="KW-1185">Reference proteome</keyword>
<reference evidence="2" key="2">
    <citation type="submission" date="2020-11" db="EMBL/GenBank/DDBJ databases">
        <authorList>
            <person name="McCartney M.A."/>
            <person name="Auch B."/>
            <person name="Kono T."/>
            <person name="Mallez S."/>
            <person name="Becker A."/>
            <person name="Gohl D.M."/>
            <person name="Silverstein K.A.T."/>
            <person name="Koren S."/>
            <person name="Bechman K.B."/>
            <person name="Herman A."/>
            <person name="Abrahante J.E."/>
            <person name="Garbe J."/>
        </authorList>
    </citation>
    <scope>NUCLEOTIDE SEQUENCE</scope>
    <source>
        <strain evidence="2">Duluth1</strain>
        <tissue evidence="2">Whole animal</tissue>
    </source>
</reference>
<evidence type="ECO:0000313" key="2">
    <source>
        <dbReference type="EMBL" id="KAH3702012.1"/>
    </source>
</evidence>
<dbReference type="InterPro" id="IPR001073">
    <property type="entry name" value="C1q_dom"/>
</dbReference>